<sequence length="325" mass="36831">MNKKELTLILTISLMLIASSTLIAQPKDTENELNVEKLEVRSSTFFDDIKNLFEKYFSFIDKPRKEELDSLHHPQFGDINCRECHPNPGPVHDLAREDEADCVECHQKSNLEAHSEFHLEDCYQCHDGGAVGVHKREEVTNCSKCHQSNNYTIVHSSHSTSKSCSRCHSESNIQNLTNEQCNECHGNEEAVKLIKQEGDAHKNLECIACHDTEEKHAYMPNCQECHGNKHGNNLARCYDCHRGAHNPKPAQLTNQDCITCHSEESKNLEEKGMAHSEINCVECHTAIHTGYSPSCQSCHQSAHTDRFPRCYTCHQGGHNPWLGTR</sequence>
<organism evidence="1 2">
    <name type="scientific">Methanohalarchaeum thermophilum</name>
    <dbReference type="NCBI Taxonomy" id="1903181"/>
    <lineage>
        <taxon>Archaea</taxon>
        <taxon>Methanobacteriati</taxon>
        <taxon>Methanobacteriota</taxon>
        <taxon>Methanonatronarchaeia</taxon>
        <taxon>Methanonatronarchaeales</taxon>
        <taxon>Methanonatronarchaeaceae</taxon>
        <taxon>Candidatus Methanohalarchaeum</taxon>
    </lineage>
</organism>
<dbReference type="InterPro" id="IPR036280">
    <property type="entry name" value="Multihaem_cyt_sf"/>
</dbReference>
<accession>A0A1Q6DTJ8</accession>
<comment type="caution">
    <text evidence="1">The sequence shown here is derived from an EMBL/GenBank/DDBJ whole genome shotgun (WGS) entry which is preliminary data.</text>
</comment>
<dbReference type="Proteomes" id="UP000185744">
    <property type="component" value="Unassembled WGS sequence"/>
</dbReference>
<evidence type="ECO:0000313" key="1">
    <source>
        <dbReference type="EMBL" id="OKY77667.1"/>
    </source>
</evidence>
<dbReference type="Gene3D" id="3.90.10.10">
    <property type="entry name" value="Cytochrome C3"/>
    <property type="match status" value="2"/>
</dbReference>
<proteinExistence type="predicted"/>
<evidence type="ECO:0000313" key="2">
    <source>
        <dbReference type="Proteomes" id="UP000185744"/>
    </source>
</evidence>
<dbReference type="Gene3D" id="1.10.1130.10">
    <property type="entry name" value="Flavocytochrome C3, Chain A"/>
    <property type="match status" value="1"/>
</dbReference>
<reference evidence="1" key="1">
    <citation type="submission" date="2016-12" db="EMBL/GenBank/DDBJ databases">
        <title>Discovery of methanogenic haloarchaea.</title>
        <authorList>
            <person name="Sorokin D.Y."/>
            <person name="Makarova K.S."/>
            <person name="Abbas B."/>
            <person name="Ferrer M."/>
            <person name="Golyshin P.N."/>
        </authorList>
    </citation>
    <scope>NUCLEOTIDE SEQUENCE [LARGE SCALE GENOMIC DNA]</scope>
    <source>
        <strain evidence="1">HMET1</strain>
    </source>
</reference>
<keyword evidence="2" id="KW-1185">Reference proteome</keyword>
<name>A0A1Q6DTJ8_METT1</name>
<gene>
    <name evidence="1" type="ORF">BTN85_0135</name>
</gene>
<dbReference type="STRING" id="1903181.BTN85_0135"/>
<dbReference type="SUPFAM" id="SSF48695">
    <property type="entry name" value="Multiheme cytochromes"/>
    <property type="match status" value="1"/>
</dbReference>
<dbReference type="InParanoid" id="A0A1Q6DTJ8"/>
<protein>
    <submittedName>
        <fullName evidence="1">Multiheme cytochrome</fullName>
    </submittedName>
</protein>
<dbReference type="AlphaFoldDB" id="A0A1Q6DTJ8"/>
<dbReference type="EMBL" id="MSDW01000001">
    <property type="protein sequence ID" value="OKY77667.1"/>
    <property type="molecule type" value="Genomic_DNA"/>
</dbReference>